<keyword evidence="15 17" id="KW-0460">Magnesium</keyword>
<evidence type="ECO:0000256" key="13">
    <source>
        <dbReference type="ARBA" id="ARBA00022723"/>
    </source>
</evidence>
<sequence length="570" mass="62466">MKGIGVSPGIAIGRAFVIKKNAPATNGIVLKNQVEIVAEIERFDISVINALGEIDAIKNSSQLMLNDDDIAILETQVELINDPQIREDVVAKIEAEKKTANDAMIEVTAGIVALFESMDDEYMRARSADFQDIGNRILKYINRTGDTNNRSFEPDTIVIADDLTPSDTITLDLNLVTGFATQAGSRTSHAAIIAKSKGLPAVVACGDELMTINHNDFIILDGLSGSVYVNPGEEIINRYSAKSASFRQQAEVLKKVKDKPAITEDGKQVTLLANISNADDLEMMHDNGGEGVGLFRTEMLFMDRDSFPDEEEQFEFYKKAVLQAKGKPVIIRTIDIGGDKHLSYFNLPAELNPFLGYRAIRISLDQEGLFMVQLKAILRASAFGTVSIMFPMISNVKEIRDAKLILSKAKNELLEAGVPFSADVKVGIMVEIPSAAVTADILAKEVDFFSIGTNDLCQYTLAVDRMNEKITHLYDPFNPGVLRLILNVIEQGRKHNIHIGMCGEMASDPLATLLLLGMGLEEFSMSAASIPAIKNIIINNTEAKAKQVCRQVMAMDSSENIIAYLKEITQ</sequence>
<comment type="cofactor">
    <cofactor evidence="2 17">
        <name>Mg(2+)</name>
        <dbReference type="ChEBI" id="CHEBI:18420"/>
    </cofactor>
</comment>
<evidence type="ECO:0000256" key="7">
    <source>
        <dbReference type="ARBA" id="ARBA00016544"/>
    </source>
</evidence>
<comment type="function">
    <text evidence="3 17">General (non sugar-specific) component of the phosphoenolpyruvate-dependent sugar phosphotransferase system (sugar PTS). This major carbohydrate active-transport system catalyzes the phosphorylation of incoming sugar substrates concomitantly with their translocation across the cell membrane. Enzyme I transfers the phosphoryl group from phosphoenolpyruvate (PEP) to the phosphoryl carrier protein (HPr).</text>
</comment>
<name>A0ABV6LC24_9SPHI</name>
<evidence type="ECO:0000256" key="6">
    <source>
        <dbReference type="ARBA" id="ARBA00012232"/>
    </source>
</evidence>
<dbReference type="Pfam" id="PF05524">
    <property type="entry name" value="PEP-utilisers_N"/>
    <property type="match status" value="1"/>
</dbReference>
<proteinExistence type="inferred from homology"/>
<dbReference type="NCBIfam" id="TIGR01417">
    <property type="entry name" value="PTS_I_fam"/>
    <property type="match status" value="1"/>
</dbReference>
<gene>
    <name evidence="21" type="primary">ptsP</name>
    <name evidence="21" type="ORF">ACFFGT_22315</name>
</gene>
<dbReference type="InterPro" id="IPR006318">
    <property type="entry name" value="PTS_EI-like"/>
</dbReference>
<dbReference type="Gene3D" id="1.10.274.10">
    <property type="entry name" value="PtsI, HPr-binding domain"/>
    <property type="match status" value="1"/>
</dbReference>
<evidence type="ECO:0000256" key="1">
    <source>
        <dbReference type="ARBA" id="ARBA00000683"/>
    </source>
</evidence>
<evidence type="ECO:0000256" key="15">
    <source>
        <dbReference type="ARBA" id="ARBA00022842"/>
    </source>
</evidence>
<dbReference type="Pfam" id="PF02896">
    <property type="entry name" value="PEP-utilizers_C"/>
    <property type="match status" value="1"/>
</dbReference>
<keyword evidence="14 17" id="KW-0418">Kinase</keyword>
<evidence type="ECO:0000256" key="2">
    <source>
        <dbReference type="ARBA" id="ARBA00001946"/>
    </source>
</evidence>
<evidence type="ECO:0000313" key="21">
    <source>
        <dbReference type="EMBL" id="MFC0516960.1"/>
    </source>
</evidence>
<comment type="catalytic activity">
    <reaction evidence="1 17">
        <text>L-histidyl-[protein] + phosphoenolpyruvate = N(pros)-phospho-L-histidyl-[protein] + pyruvate</text>
        <dbReference type="Rhea" id="RHEA:23880"/>
        <dbReference type="Rhea" id="RHEA-COMP:9745"/>
        <dbReference type="Rhea" id="RHEA-COMP:9746"/>
        <dbReference type="ChEBI" id="CHEBI:15361"/>
        <dbReference type="ChEBI" id="CHEBI:29979"/>
        <dbReference type="ChEBI" id="CHEBI:58702"/>
        <dbReference type="ChEBI" id="CHEBI:64837"/>
        <dbReference type="EC" id="2.7.3.9"/>
    </reaction>
</comment>
<dbReference type="InterPro" id="IPR015813">
    <property type="entry name" value="Pyrv/PenolPyrv_kinase-like_dom"/>
</dbReference>
<evidence type="ECO:0000256" key="17">
    <source>
        <dbReference type="PIRNR" id="PIRNR000732"/>
    </source>
</evidence>
<organism evidence="21 22">
    <name type="scientific">Mucilaginibacter angelicae</name>
    <dbReference type="NCBI Taxonomy" id="869718"/>
    <lineage>
        <taxon>Bacteria</taxon>
        <taxon>Pseudomonadati</taxon>
        <taxon>Bacteroidota</taxon>
        <taxon>Sphingobacteriia</taxon>
        <taxon>Sphingobacteriales</taxon>
        <taxon>Sphingobacteriaceae</taxon>
        <taxon>Mucilaginibacter</taxon>
    </lineage>
</organism>
<evidence type="ECO:0000256" key="9">
    <source>
        <dbReference type="ARBA" id="ARBA00022490"/>
    </source>
</evidence>
<comment type="similarity">
    <text evidence="5 17">Belongs to the PEP-utilizing enzyme family.</text>
</comment>
<evidence type="ECO:0000256" key="4">
    <source>
        <dbReference type="ARBA" id="ARBA00004496"/>
    </source>
</evidence>
<comment type="subcellular location">
    <subcellularLocation>
        <location evidence="4 17">Cytoplasm</location>
    </subcellularLocation>
</comment>
<keyword evidence="11 17" id="KW-0808">Transferase</keyword>
<dbReference type="PANTHER" id="PTHR46244:SF3">
    <property type="entry name" value="PHOSPHOENOLPYRUVATE-PROTEIN PHOSPHOTRANSFERASE"/>
    <property type="match status" value="1"/>
</dbReference>
<dbReference type="PIRSF" id="PIRSF000732">
    <property type="entry name" value="PTS_enzyme_I"/>
    <property type="match status" value="1"/>
</dbReference>
<dbReference type="Gene3D" id="3.50.30.10">
    <property type="entry name" value="Phosphohistidine domain"/>
    <property type="match status" value="1"/>
</dbReference>
<dbReference type="InterPro" id="IPR000121">
    <property type="entry name" value="PEP_util_C"/>
</dbReference>
<dbReference type="SUPFAM" id="SSF51621">
    <property type="entry name" value="Phosphoenolpyruvate/pyruvate domain"/>
    <property type="match status" value="1"/>
</dbReference>
<dbReference type="SUPFAM" id="SSF52009">
    <property type="entry name" value="Phosphohistidine domain"/>
    <property type="match status" value="1"/>
</dbReference>
<evidence type="ECO:0000256" key="12">
    <source>
        <dbReference type="ARBA" id="ARBA00022683"/>
    </source>
</evidence>
<dbReference type="Pfam" id="PF00391">
    <property type="entry name" value="PEP-utilizers"/>
    <property type="match status" value="1"/>
</dbReference>
<dbReference type="Proteomes" id="UP001589828">
    <property type="component" value="Unassembled WGS sequence"/>
</dbReference>
<evidence type="ECO:0000259" key="19">
    <source>
        <dbReference type="Pfam" id="PF02896"/>
    </source>
</evidence>
<dbReference type="Gene3D" id="3.20.20.60">
    <property type="entry name" value="Phosphoenolpyruvate-binding domains"/>
    <property type="match status" value="1"/>
</dbReference>
<dbReference type="PROSITE" id="PS00742">
    <property type="entry name" value="PEP_ENZYMES_2"/>
    <property type="match status" value="1"/>
</dbReference>
<dbReference type="InterPro" id="IPR008731">
    <property type="entry name" value="PTS_EIN"/>
</dbReference>
<dbReference type="RefSeq" id="WP_377024728.1">
    <property type="nucleotide sequence ID" value="NZ_JBHLTS010000069.1"/>
</dbReference>
<feature type="domain" description="PEP-utilising enzyme mobile" evidence="18">
    <location>
        <begin position="152"/>
        <end position="225"/>
    </location>
</feature>
<keyword evidence="8 17" id="KW-0813">Transport</keyword>
<dbReference type="GO" id="GO:0008965">
    <property type="term" value="F:phosphoenolpyruvate-protein phosphotransferase activity"/>
    <property type="evidence" value="ECO:0007669"/>
    <property type="project" value="UniProtKB-EC"/>
</dbReference>
<dbReference type="PANTHER" id="PTHR46244">
    <property type="entry name" value="PHOSPHOENOLPYRUVATE-PROTEIN PHOSPHOTRANSFERASE"/>
    <property type="match status" value="1"/>
</dbReference>
<comment type="caution">
    <text evidence="21">The sequence shown here is derived from an EMBL/GenBank/DDBJ whole genome shotgun (WGS) entry which is preliminary data.</text>
</comment>
<dbReference type="InterPro" id="IPR036637">
    <property type="entry name" value="Phosphohistidine_dom_sf"/>
</dbReference>
<keyword evidence="12 17" id="KW-0598">Phosphotransferase system</keyword>
<evidence type="ECO:0000259" key="18">
    <source>
        <dbReference type="Pfam" id="PF00391"/>
    </source>
</evidence>
<dbReference type="InterPro" id="IPR036618">
    <property type="entry name" value="PtsI_HPr-bd_sf"/>
</dbReference>
<keyword evidence="9 17" id="KW-0963">Cytoplasm</keyword>
<evidence type="ECO:0000256" key="14">
    <source>
        <dbReference type="ARBA" id="ARBA00022777"/>
    </source>
</evidence>
<feature type="domain" description="PEP-utilising enzyme C-terminal" evidence="19">
    <location>
        <begin position="253"/>
        <end position="538"/>
    </location>
</feature>
<keyword evidence="10 17" id="KW-0762">Sugar transport</keyword>
<evidence type="ECO:0000256" key="5">
    <source>
        <dbReference type="ARBA" id="ARBA00007837"/>
    </source>
</evidence>
<dbReference type="InterPro" id="IPR050499">
    <property type="entry name" value="PEP-utilizing_PTS_enzyme"/>
</dbReference>
<dbReference type="InterPro" id="IPR023151">
    <property type="entry name" value="PEP_util_CS"/>
</dbReference>
<feature type="domain" description="Phosphotransferase system enzyme I N-terminal" evidence="20">
    <location>
        <begin position="2"/>
        <end position="126"/>
    </location>
</feature>
<evidence type="ECO:0000256" key="8">
    <source>
        <dbReference type="ARBA" id="ARBA00022448"/>
    </source>
</evidence>
<reference evidence="21 22" key="1">
    <citation type="submission" date="2024-09" db="EMBL/GenBank/DDBJ databases">
        <authorList>
            <person name="Sun Q."/>
            <person name="Mori K."/>
        </authorList>
    </citation>
    <scope>NUCLEOTIDE SEQUENCE [LARGE SCALE GENOMIC DNA]</scope>
    <source>
        <strain evidence="21 22">NCAIM B.02415</strain>
    </source>
</reference>
<protein>
    <recommendedName>
        <fullName evidence="7 17">Phosphoenolpyruvate-protein phosphotransferase</fullName>
        <ecNumber evidence="6 17">2.7.3.9</ecNumber>
    </recommendedName>
    <alternativeName>
        <fullName evidence="16 17">Phosphotransferase system, enzyme I</fullName>
    </alternativeName>
</protein>
<keyword evidence="22" id="KW-1185">Reference proteome</keyword>
<dbReference type="PRINTS" id="PR01736">
    <property type="entry name" value="PHPHTRNFRASE"/>
</dbReference>
<dbReference type="InterPro" id="IPR024692">
    <property type="entry name" value="PTS_EI"/>
</dbReference>
<evidence type="ECO:0000256" key="10">
    <source>
        <dbReference type="ARBA" id="ARBA00022597"/>
    </source>
</evidence>
<keyword evidence="13 17" id="KW-0479">Metal-binding</keyword>
<evidence type="ECO:0000313" key="22">
    <source>
        <dbReference type="Proteomes" id="UP001589828"/>
    </source>
</evidence>
<dbReference type="InterPro" id="IPR008279">
    <property type="entry name" value="PEP-util_enz_mobile_dom"/>
</dbReference>
<dbReference type="EMBL" id="JBHLTS010000069">
    <property type="protein sequence ID" value="MFC0516960.1"/>
    <property type="molecule type" value="Genomic_DNA"/>
</dbReference>
<evidence type="ECO:0000256" key="16">
    <source>
        <dbReference type="ARBA" id="ARBA00033235"/>
    </source>
</evidence>
<accession>A0ABV6LC24</accession>
<dbReference type="EC" id="2.7.3.9" evidence="6 17"/>
<dbReference type="SUPFAM" id="SSF47831">
    <property type="entry name" value="Enzyme I of the PEP:sugar phosphotransferase system HPr-binding (sub)domain"/>
    <property type="match status" value="1"/>
</dbReference>
<dbReference type="InterPro" id="IPR040442">
    <property type="entry name" value="Pyrv_kinase-like_dom_sf"/>
</dbReference>
<evidence type="ECO:0000256" key="11">
    <source>
        <dbReference type="ARBA" id="ARBA00022679"/>
    </source>
</evidence>
<evidence type="ECO:0000256" key="3">
    <source>
        <dbReference type="ARBA" id="ARBA00002728"/>
    </source>
</evidence>
<evidence type="ECO:0000259" key="20">
    <source>
        <dbReference type="Pfam" id="PF05524"/>
    </source>
</evidence>